<dbReference type="PANTHER" id="PTHR33823:SF2">
    <property type="entry name" value="RNA POLYMERASE-BINDING TRANSCRIPTION FACTOR DKSA"/>
    <property type="match status" value="1"/>
</dbReference>
<dbReference type="EMBL" id="WOAD01000070">
    <property type="protein sequence ID" value="MUI39572.1"/>
    <property type="molecule type" value="Genomic_DNA"/>
</dbReference>
<proteinExistence type="predicted"/>
<evidence type="ECO:0000256" key="4">
    <source>
        <dbReference type="PROSITE-ProRule" id="PRU00510"/>
    </source>
</evidence>
<dbReference type="SUPFAM" id="SSF57716">
    <property type="entry name" value="Glucocorticoid receptor-like (DNA-binding domain)"/>
    <property type="match status" value="1"/>
</dbReference>
<evidence type="ECO:0000256" key="2">
    <source>
        <dbReference type="ARBA" id="ARBA00022771"/>
    </source>
</evidence>
<evidence type="ECO:0000313" key="7">
    <source>
        <dbReference type="Proteomes" id="UP000433532"/>
    </source>
</evidence>
<dbReference type="AlphaFoldDB" id="A0A844NVI2"/>
<dbReference type="InterPro" id="IPR000962">
    <property type="entry name" value="Znf_DskA_TraR"/>
</dbReference>
<dbReference type="Proteomes" id="UP000433532">
    <property type="component" value="Unassembled WGS sequence"/>
</dbReference>
<feature type="domain" description="Zinc finger DksA/TraR C4-type" evidence="5">
    <location>
        <begin position="82"/>
        <end position="113"/>
    </location>
</feature>
<gene>
    <name evidence="6" type="ORF">GNQ48_31850</name>
</gene>
<accession>A0A844NVI2</accession>
<evidence type="ECO:0000256" key="3">
    <source>
        <dbReference type="ARBA" id="ARBA00022833"/>
    </source>
</evidence>
<keyword evidence="3" id="KW-0862">Zinc</keyword>
<feature type="zinc finger region" description="dksA C4-type" evidence="4">
    <location>
        <begin position="85"/>
        <end position="109"/>
    </location>
</feature>
<evidence type="ECO:0000256" key="1">
    <source>
        <dbReference type="ARBA" id="ARBA00022723"/>
    </source>
</evidence>
<dbReference type="PANTHER" id="PTHR33823">
    <property type="entry name" value="RNA POLYMERASE-BINDING TRANSCRIPTION FACTOR DKSA-RELATED"/>
    <property type="match status" value="1"/>
</dbReference>
<dbReference type="GO" id="GO:0008270">
    <property type="term" value="F:zinc ion binding"/>
    <property type="evidence" value="ECO:0007669"/>
    <property type="project" value="UniProtKB-KW"/>
</dbReference>
<dbReference type="Pfam" id="PF01258">
    <property type="entry name" value="zf-dskA_traR"/>
    <property type="match status" value="1"/>
</dbReference>
<name>A0A844NVI2_PSEAI</name>
<protein>
    <submittedName>
        <fullName evidence="6">TraR/DksA family transcriptional regulator</fullName>
    </submittedName>
</protein>
<dbReference type="Gene3D" id="1.20.120.910">
    <property type="entry name" value="DksA, coiled-coil domain"/>
    <property type="match status" value="1"/>
</dbReference>
<comment type="caution">
    <text evidence="6">The sequence shown here is derived from an EMBL/GenBank/DDBJ whole genome shotgun (WGS) entry which is preliminary data.</text>
</comment>
<dbReference type="PROSITE" id="PS51128">
    <property type="entry name" value="ZF_DKSA_2"/>
    <property type="match status" value="1"/>
</dbReference>
<evidence type="ECO:0000313" key="6">
    <source>
        <dbReference type="EMBL" id="MUI39572.1"/>
    </source>
</evidence>
<evidence type="ECO:0000259" key="5">
    <source>
        <dbReference type="Pfam" id="PF01258"/>
    </source>
</evidence>
<organism evidence="6 7">
    <name type="scientific">Pseudomonas aeruginosa</name>
    <dbReference type="NCBI Taxonomy" id="287"/>
    <lineage>
        <taxon>Bacteria</taxon>
        <taxon>Pseudomonadati</taxon>
        <taxon>Pseudomonadota</taxon>
        <taxon>Gammaproteobacteria</taxon>
        <taxon>Pseudomonadales</taxon>
        <taxon>Pseudomonadaceae</taxon>
        <taxon>Pseudomonas</taxon>
    </lineage>
</organism>
<keyword evidence="2" id="KW-0863">Zinc-finger</keyword>
<keyword evidence="1" id="KW-0479">Metal-binding</keyword>
<dbReference type="RefSeq" id="WP_330999805.1">
    <property type="nucleotide sequence ID" value="NZ_WOAD01000070.1"/>
</dbReference>
<reference evidence="6 7" key="1">
    <citation type="submission" date="2019-11" db="EMBL/GenBank/DDBJ databases">
        <title>Genomes of ocular Pseudomonas aeruginosa isolates.</title>
        <authorList>
            <person name="Khan M."/>
            <person name="Rice S.A."/>
            <person name="Willcox M.D.P."/>
            <person name="Stapleton F."/>
        </authorList>
    </citation>
    <scope>NUCLEOTIDE SEQUENCE [LARGE SCALE GENOMIC DNA]</scope>
    <source>
        <strain evidence="6 7">PA221</strain>
    </source>
</reference>
<sequence length="117" mass="13265">MSDEINLTHFRDLLQARLAELQSLESAAQSRDSVELDQSKVGRLSRMDALQQQAMLDANRERGRRERLRIEAAFRRIDEGHYGYCAQCEEPIALGRLNFDPATPLCIGCANKTNQNS</sequence>